<comment type="caution">
    <text evidence="1">The sequence shown here is derived from an EMBL/GenBank/DDBJ whole genome shotgun (WGS) entry which is preliminary data.</text>
</comment>
<evidence type="ECO:0000313" key="2">
    <source>
        <dbReference type="Proteomes" id="UP000807825"/>
    </source>
</evidence>
<dbReference type="AlphaFoldDB" id="A0A9D6V4P4"/>
<proteinExistence type="predicted"/>
<evidence type="ECO:0000313" key="1">
    <source>
        <dbReference type="EMBL" id="MBI5250585.1"/>
    </source>
</evidence>
<name>A0A9D6V4P4_9BACT</name>
<dbReference type="Proteomes" id="UP000807825">
    <property type="component" value="Unassembled WGS sequence"/>
</dbReference>
<reference evidence="1" key="1">
    <citation type="submission" date="2020-07" db="EMBL/GenBank/DDBJ databases">
        <title>Huge and variable diversity of episymbiotic CPR bacteria and DPANN archaea in groundwater ecosystems.</title>
        <authorList>
            <person name="He C.Y."/>
            <person name="Keren R."/>
            <person name="Whittaker M."/>
            <person name="Farag I.F."/>
            <person name="Doudna J."/>
            <person name="Cate J.H.D."/>
            <person name="Banfield J.F."/>
        </authorList>
    </citation>
    <scope>NUCLEOTIDE SEQUENCE</scope>
    <source>
        <strain evidence="1">NC_groundwater_1664_Pr3_B-0.1um_52_9</strain>
    </source>
</reference>
<organism evidence="1 2">
    <name type="scientific">Desulfomonile tiedjei</name>
    <dbReference type="NCBI Taxonomy" id="2358"/>
    <lineage>
        <taxon>Bacteria</taxon>
        <taxon>Pseudomonadati</taxon>
        <taxon>Thermodesulfobacteriota</taxon>
        <taxon>Desulfomonilia</taxon>
        <taxon>Desulfomonilales</taxon>
        <taxon>Desulfomonilaceae</taxon>
        <taxon>Desulfomonile</taxon>
    </lineage>
</organism>
<dbReference type="EMBL" id="JACRDE010000365">
    <property type="protein sequence ID" value="MBI5250585.1"/>
    <property type="molecule type" value="Genomic_DNA"/>
</dbReference>
<gene>
    <name evidence="1" type="ORF">HY912_13930</name>
</gene>
<sequence>MTPNLPETLSDDLLCVMKTIRKKGGTDCSGSCHHRKPGEFHCHTIGQDLGISSSGVKERILTLVRMGLLERNKLERQGTFPITRFIVSVKGQEVLSAHGNRDEE</sequence>
<protein>
    <submittedName>
        <fullName evidence="1">Uncharacterized protein</fullName>
    </submittedName>
</protein>
<accession>A0A9D6V4P4</accession>